<reference evidence="1" key="1">
    <citation type="submission" date="2024-05" db="EMBL/GenBank/DDBJ databases">
        <title>30 novel species of actinomycetes from the DSMZ collection.</title>
        <authorList>
            <person name="Nouioui I."/>
        </authorList>
    </citation>
    <scope>NUCLEOTIDE SEQUENCE</scope>
    <source>
        <strain evidence="1">DSM 41014</strain>
    </source>
</reference>
<gene>
    <name evidence="1" type="ORF">RM863_07560</name>
</gene>
<accession>A0ABU2UFD8</accession>
<proteinExistence type="predicted"/>
<dbReference type="Proteomes" id="UP001180489">
    <property type="component" value="Unassembled WGS sequence"/>
</dbReference>
<dbReference type="EMBL" id="JAVRFF010000007">
    <property type="protein sequence ID" value="MDT0471979.1"/>
    <property type="molecule type" value="Genomic_DNA"/>
</dbReference>
<evidence type="ECO:0000313" key="2">
    <source>
        <dbReference type="Proteomes" id="UP001180489"/>
    </source>
</evidence>
<keyword evidence="2" id="KW-1185">Reference proteome</keyword>
<organism evidence="1 2">
    <name type="scientific">Streptomyces hintoniae</name>
    <dbReference type="NCBI Taxonomy" id="3075521"/>
    <lineage>
        <taxon>Bacteria</taxon>
        <taxon>Bacillati</taxon>
        <taxon>Actinomycetota</taxon>
        <taxon>Actinomycetes</taxon>
        <taxon>Kitasatosporales</taxon>
        <taxon>Streptomycetaceae</taxon>
        <taxon>Streptomyces</taxon>
    </lineage>
</organism>
<protein>
    <submittedName>
        <fullName evidence="1">Uncharacterized protein</fullName>
    </submittedName>
</protein>
<dbReference type="RefSeq" id="WP_311634484.1">
    <property type="nucleotide sequence ID" value="NZ_JAVRFF010000007.1"/>
</dbReference>
<sequence>MPRNPAVHVRFSGRPRDVACRATTTGFRGPVAAVSPGCPSALFKGVDIINTTQEAGR</sequence>
<comment type="caution">
    <text evidence="1">The sequence shown here is derived from an EMBL/GenBank/DDBJ whole genome shotgun (WGS) entry which is preliminary data.</text>
</comment>
<name>A0ABU2UFD8_9ACTN</name>
<evidence type="ECO:0000313" key="1">
    <source>
        <dbReference type="EMBL" id="MDT0471979.1"/>
    </source>
</evidence>